<gene>
    <name evidence="1" type="ORF">G2W53_000469</name>
</gene>
<keyword evidence="2" id="KW-1185">Reference proteome</keyword>
<comment type="caution">
    <text evidence="1">The sequence shown here is derived from an EMBL/GenBank/DDBJ whole genome shotgun (WGS) entry which is preliminary data.</text>
</comment>
<sequence>MNRSSISIQATRELQPNHTGKLVVLAGGDG</sequence>
<accession>A0A834XDY5</accession>
<proteinExistence type="predicted"/>
<dbReference type="Proteomes" id="UP000634136">
    <property type="component" value="Unassembled WGS sequence"/>
</dbReference>
<name>A0A834XDY5_9FABA</name>
<evidence type="ECO:0000313" key="2">
    <source>
        <dbReference type="Proteomes" id="UP000634136"/>
    </source>
</evidence>
<reference evidence="1" key="1">
    <citation type="submission" date="2020-09" db="EMBL/GenBank/DDBJ databases">
        <title>Genome-Enabled Discovery of Anthraquinone Biosynthesis in Senna tora.</title>
        <authorList>
            <person name="Kang S.-H."/>
            <person name="Pandey R.P."/>
            <person name="Lee C.-M."/>
            <person name="Sim J.-S."/>
            <person name="Jeong J.-T."/>
            <person name="Choi B.-S."/>
            <person name="Jung M."/>
            <person name="Ginzburg D."/>
            <person name="Zhao K."/>
            <person name="Won S.Y."/>
            <person name="Oh T.-J."/>
            <person name="Yu Y."/>
            <person name="Kim N.-H."/>
            <person name="Lee O.R."/>
            <person name="Lee T.-H."/>
            <person name="Bashyal P."/>
            <person name="Kim T.-S."/>
            <person name="Lee W.-H."/>
            <person name="Kawkins C."/>
            <person name="Kim C.-K."/>
            <person name="Kim J.S."/>
            <person name="Ahn B.O."/>
            <person name="Rhee S.Y."/>
            <person name="Sohng J.K."/>
        </authorList>
    </citation>
    <scope>NUCLEOTIDE SEQUENCE</scope>
    <source>
        <tissue evidence="1">Leaf</tissue>
    </source>
</reference>
<dbReference type="AlphaFoldDB" id="A0A834XDY5"/>
<evidence type="ECO:0000313" key="1">
    <source>
        <dbReference type="EMBL" id="KAF7843564.1"/>
    </source>
</evidence>
<organism evidence="1 2">
    <name type="scientific">Senna tora</name>
    <dbReference type="NCBI Taxonomy" id="362788"/>
    <lineage>
        <taxon>Eukaryota</taxon>
        <taxon>Viridiplantae</taxon>
        <taxon>Streptophyta</taxon>
        <taxon>Embryophyta</taxon>
        <taxon>Tracheophyta</taxon>
        <taxon>Spermatophyta</taxon>
        <taxon>Magnoliopsida</taxon>
        <taxon>eudicotyledons</taxon>
        <taxon>Gunneridae</taxon>
        <taxon>Pentapetalae</taxon>
        <taxon>rosids</taxon>
        <taxon>fabids</taxon>
        <taxon>Fabales</taxon>
        <taxon>Fabaceae</taxon>
        <taxon>Caesalpinioideae</taxon>
        <taxon>Cassia clade</taxon>
        <taxon>Senna</taxon>
    </lineage>
</organism>
<dbReference type="EMBL" id="JAAIUW010000001">
    <property type="protein sequence ID" value="KAF7843564.1"/>
    <property type="molecule type" value="Genomic_DNA"/>
</dbReference>
<protein>
    <submittedName>
        <fullName evidence="1">Uncharacterized protein</fullName>
    </submittedName>
</protein>